<dbReference type="EMBL" id="NEDP02000751">
    <property type="protein sequence ID" value="OWF55184.1"/>
    <property type="molecule type" value="Genomic_DNA"/>
</dbReference>
<sequence>MRPNTADEESKAARTWWLILLMVITAGIAGFFLARPFDNGEIDTYYLLLGGVINIFMVSVIGTAIWQIYTTAREERIVVTRKYVIFVLIGLVAKFIYLRSVQNAALTRCVPNMVEECRKAIEEADYSPLVTVIGDLLLFSAVGVLSVFLIHFVLDPIDREGFTGWISHFNKLKDDRIKSIPQDVKSTDSDTTATETV</sequence>
<keyword evidence="1" id="KW-1133">Transmembrane helix</keyword>
<name>A0A210R2L4_MIZYE</name>
<organism evidence="2 3">
    <name type="scientific">Mizuhopecten yessoensis</name>
    <name type="common">Japanese scallop</name>
    <name type="synonym">Patinopecten yessoensis</name>
    <dbReference type="NCBI Taxonomy" id="6573"/>
    <lineage>
        <taxon>Eukaryota</taxon>
        <taxon>Metazoa</taxon>
        <taxon>Spiralia</taxon>
        <taxon>Lophotrochozoa</taxon>
        <taxon>Mollusca</taxon>
        <taxon>Bivalvia</taxon>
        <taxon>Autobranchia</taxon>
        <taxon>Pteriomorphia</taxon>
        <taxon>Pectinida</taxon>
        <taxon>Pectinoidea</taxon>
        <taxon>Pectinidae</taxon>
        <taxon>Mizuhopecten</taxon>
    </lineage>
</organism>
<reference evidence="2 3" key="1">
    <citation type="journal article" date="2017" name="Nat. Ecol. Evol.">
        <title>Scallop genome provides insights into evolution of bilaterian karyotype and development.</title>
        <authorList>
            <person name="Wang S."/>
            <person name="Zhang J."/>
            <person name="Jiao W."/>
            <person name="Li J."/>
            <person name="Xun X."/>
            <person name="Sun Y."/>
            <person name="Guo X."/>
            <person name="Huan P."/>
            <person name="Dong B."/>
            <person name="Zhang L."/>
            <person name="Hu X."/>
            <person name="Sun X."/>
            <person name="Wang J."/>
            <person name="Zhao C."/>
            <person name="Wang Y."/>
            <person name="Wang D."/>
            <person name="Huang X."/>
            <person name="Wang R."/>
            <person name="Lv J."/>
            <person name="Li Y."/>
            <person name="Zhang Z."/>
            <person name="Liu B."/>
            <person name="Lu W."/>
            <person name="Hui Y."/>
            <person name="Liang J."/>
            <person name="Zhou Z."/>
            <person name="Hou R."/>
            <person name="Li X."/>
            <person name="Liu Y."/>
            <person name="Li H."/>
            <person name="Ning X."/>
            <person name="Lin Y."/>
            <person name="Zhao L."/>
            <person name="Xing Q."/>
            <person name="Dou J."/>
            <person name="Li Y."/>
            <person name="Mao J."/>
            <person name="Guo H."/>
            <person name="Dou H."/>
            <person name="Li T."/>
            <person name="Mu C."/>
            <person name="Jiang W."/>
            <person name="Fu Q."/>
            <person name="Fu X."/>
            <person name="Miao Y."/>
            <person name="Liu J."/>
            <person name="Yu Q."/>
            <person name="Li R."/>
            <person name="Liao H."/>
            <person name="Li X."/>
            <person name="Kong Y."/>
            <person name="Jiang Z."/>
            <person name="Chourrout D."/>
            <person name="Li R."/>
            <person name="Bao Z."/>
        </authorList>
    </citation>
    <scope>NUCLEOTIDE SEQUENCE [LARGE SCALE GENOMIC DNA]</scope>
    <source>
        <strain evidence="2 3">PY_sf001</strain>
    </source>
</reference>
<evidence type="ECO:0000313" key="2">
    <source>
        <dbReference type="EMBL" id="OWF55184.1"/>
    </source>
</evidence>
<comment type="caution">
    <text evidence="2">The sequence shown here is derived from an EMBL/GenBank/DDBJ whole genome shotgun (WGS) entry which is preliminary data.</text>
</comment>
<feature type="transmembrane region" description="Helical" evidence="1">
    <location>
        <begin position="12"/>
        <end position="33"/>
    </location>
</feature>
<evidence type="ECO:0000256" key="1">
    <source>
        <dbReference type="SAM" id="Phobius"/>
    </source>
</evidence>
<evidence type="ECO:0000313" key="3">
    <source>
        <dbReference type="Proteomes" id="UP000242188"/>
    </source>
</evidence>
<accession>A0A210R2L4</accession>
<keyword evidence="3" id="KW-1185">Reference proteome</keyword>
<feature type="transmembrane region" description="Helical" evidence="1">
    <location>
        <begin position="136"/>
        <end position="154"/>
    </location>
</feature>
<proteinExistence type="predicted"/>
<dbReference type="Proteomes" id="UP000242188">
    <property type="component" value="Unassembled WGS sequence"/>
</dbReference>
<feature type="transmembrane region" description="Helical" evidence="1">
    <location>
        <begin position="81"/>
        <end position="98"/>
    </location>
</feature>
<keyword evidence="1" id="KW-0472">Membrane</keyword>
<protein>
    <submittedName>
        <fullName evidence="2">Uncharacterized protein</fullName>
    </submittedName>
</protein>
<keyword evidence="1" id="KW-0812">Transmembrane</keyword>
<gene>
    <name evidence="2" type="ORF">KP79_PYT20262</name>
</gene>
<feature type="transmembrane region" description="Helical" evidence="1">
    <location>
        <begin position="45"/>
        <end position="69"/>
    </location>
</feature>
<dbReference type="AlphaFoldDB" id="A0A210R2L4"/>